<name>A0A5C3NF80_9AGAM</name>
<gene>
    <name evidence="1" type="ORF">OE88DRAFT_1651934</name>
</gene>
<organism evidence="1 2">
    <name type="scientific">Heliocybe sulcata</name>
    <dbReference type="NCBI Taxonomy" id="5364"/>
    <lineage>
        <taxon>Eukaryota</taxon>
        <taxon>Fungi</taxon>
        <taxon>Dikarya</taxon>
        <taxon>Basidiomycota</taxon>
        <taxon>Agaricomycotina</taxon>
        <taxon>Agaricomycetes</taxon>
        <taxon>Gloeophyllales</taxon>
        <taxon>Gloeophyllaceae</taxon>
        <taxon>Heliocybe</taxon>
    </lineage>
</organism>
<keyword evidence="2" id="KW-1185">Reference proteome</keyword>
<accession>A0A5C3NF80</accession>
<reference evidence="1 2" key="1">
    <citation type="journal article" date="2019" name="Nat. Ecol. Evol.">
        <title>Megaphylogeny resolves global patterns of mushroom evolution.</title>
        <authorList>
            <person name="Varga T."/>
            <person name="Krizsan K."/>
            <person name="Foldi C."/>
            <person name="Dima B."/>
            <person name="Sanchez-Garcia M."/>
            <person name="Sanchez-Ramirez S."/>
            <person name="Szollosi G.J."/>
            <person name="Szarkandi J.G."/>
            <person name="Papp V."/>
            <person name="Albert L."/>
            <person name="Andreopoulos W."/>
            <person name="Angelini C."/>
            <person name="Antonin V."/>
            <person name="Barry K.W."/>
            <person name="Bougher N.L."/>
            <person name="Buchanan P."/>
            <person name="Buyck B."/>
            <person name="Bense V."/>
            <person name="Catcheside P."/>
            <person name="Chovatia M."/>
            <person name="Cooper J."/>
            <person name="Damon W."/>
            <person name="Desjardin D."/>
            <person name="Finy P."/>
            <person name="Geml J."/>
            <person name="Haridas S."/>
            <person name="Hughes K."/>
            <person name="Justo A."/>
            <person name="Karasinski D."/>
            <person name="Kautmanova I."/>
            <person name="Kiss B."/>
            <person name="Kocsube S."/>
            <person name="Kotiranta H."/>
            <person name="LaButti K.M."/>
            <person name="Lechner B.E."/>
            <person name="Liimatainen K."/>
            <person name="Lipzen A."/>
            <person name="Lukacs Z."/>
            <person name="Mihaltcheva S."/>
            <person name="Morgado L.N."/>
            <person name="Niskanen T."/>
            <person name="Noordeloos M.E."/>
            <person name="Ohm R.A."/>
            <person name="Ortiz-Santana B."/>
            <person name="Ovrebo C."/>
            <person name="Racz N."/>
            <person name="Riley R."/>
            <person name="Savchenko A."/>
            <person name="Shiryaev A."/>
            <person name="Soop K."/>
            <person name="Spirin V."/>
            <person name="Szebenyi C."/>
            <person name="Tomsovsky M."/>
            <person name="Tulloss R.E."/>
            <person name="Uehling J."/>
            <person name="Grigoriev I.V."/>
            <person name="Vagvolgyi C."/>
            <person name="Papp T."/>
            <person name="Martin F.M."/>
            <person name="Miettinen O."/>
            <person name="Hibbett D.S."/>
            <person name="Nagy L.G."/>
        </authorList>
    </citation>
    <scope>NUCLEOTIDE SEQUENCE [LARGE SCALE GENOMIC DNA]</scope>
    <source>
        <strain evidence="1 2">OMC1185</strain>
    </source>
</reference>
<dbReference type="EMBL" id="ML213504">
    <property type="protein sequence ID" value="TFK55567.1"/>
    <property type="molecule type" value="Genomic_DNA"/>
</dbReference>
<evidence type="ECO:0000313" key="2">
    <source>
        <dbReference type="Proteomes" id="UP000305948"/>
    </source>
</evidence>
<proteinExistence type="predicted"/>
<sequence>MRSDTFRHHPIVPLFRLLTGRPELRPSLNDPPIDPTRGYPVPFLLPGNYPSVPPLSLALPFPPDGFLIHPVSYHIVNPVLRVHLRAHISYITLVYVLTNTELRFDRFSSKYRYKNAMPNVLSRRYTTPNAVDTLIVLL</sequence>
<protein>
    <submittedName>
        <fullName evidence="1">Uncharacterized protein</fullName>
    </submittedName>
</protein>
<evidence type="ECO:0000313" key="1">
    <source>
        <dbReference type="EMBL" id="TFK55567.1"/>
    </source>
</evidence>
<dbReference type="AlphaFoldDB" id="A0A5C3NF80"/>
<dbReference type="Proteomes" id="UP000305948">
    <property type="component" value="Unassembled WGS sequence"/>
</dbReference>